<feature type="region of interest" description="Disordered" evidence="7">
    <location>
        <begin position="1062"/>
        <end position="1088"/>
    </location>
</feature>
<evidence type="ECO:0000259" key="9">
    <source>
        <dbReference type="PROSITE" id="PS50109"/>
    </source>
</evidence>
<dbReference type="SMART" id="SM00448">
    <property type="entry name" value="REC"/>
    <property type="match status" value="1"/>
</dbReference>
<keyword evidence="3 6" id="KW-0597">Phosphoprotein</keyword>
<dbReference type="Pfam" id="PF02518">
    <property type="entry name" value="HATPase_c"/>
    <property type="match status" value="1"/>
</dbReference>
<feature type="compositionally biased region" description="Polar residues" evidence="7">
    <location>
        <begin position="569"/>
        <end position="615"/>
    </location>
</feature>
<dbReference type="InterPro" id="IPR003594">
    <property type="entry name" value="HATPase_dom"/>
</dbReference>
<protein>
    <recommendedName>
        <fullName evidence="2">histidine kinase</fullName>
        <ecNumber evidence="2">2.7.13.3</ecNumber>
    </recommendedName>
</protein>
<dbReference type="PANTHER" id="PTHR43047">
    <property type="entry name" value="TWO-COMPONENT HISTIDINE PROTEIN KINASE"/>
    <property type="match status" value="1"/>
</dbReference>
<dbReference type="Gene3D" id="3.30.565.10">
    <property type="entry name" value="Histidine kinase-like ATPase, C-terminal domain"/>
    <property type="match status" value="2"/>
</dbReference>
<evidence type="ECO:0000256" key="2">
    <source>
        <dbReference type="ARBA" id="ARBA00012438"/>
    </source>
</evidence>
<keyword evidence="8" id="KW-1133">Transmembrane helix</keyword>
<dbReference type="InterPro" id="IPR003661">
    <property type="entry name" value="HisK_dim/P_dom"/>
</dbReference>
<evidence type="ECO:0000313" key="12">
    <source>
        <dbReference type="Proteomes" id="UP001497392"/>
    </source>
</evidence>
<dbReference type="Pfam" id="PF00512">
    <property type="entry name" value="HisKA"/>
    <property type="match status" value="1"/>
</dbReference>
<dbReference type="SMART" id="SM00387">
    <property type="entry name" value="HATPase_c"/>
    <property type="match status" value="1"/>
</dbReference>
<dbReference type="SUPFAM" id="SSF55874">
    <property type="entry name" value="ATPase domain of HSP90 chaperone/DNA topoisomerase II/histidine kinase"/>
    <property type="match status" value="2"/>
</dbReference>
<evidence type="ECO:0000256" key="5">
    <source>
        <dbReference type="ARBA" id="ARBA00022777"/>
    </source>
</evidence>
<dbReference type="InterPro" id="IPR036097">
    <property type="entry name" value="HisK_dim/P_sf"/>
</dbReference>
<keyword evidence="4" id="KW-0808">Transferase</keyword>
<proteinExistence type="predicted"/>
<dbReference type="Gene3D" id="3.40.50.2300">
    <property type="match status" value="1"/>
</dbReference>
<dbReference type="EC" id="2.7.13.3" evidence="2"/>
<dbReference type="InterPro" id="IPR011006">
    <property type="entry name" value="CheY-like_superfamily"/>
</dbReference>
<dbReference type="Pfam" id="PF00072">
    <property type="entry name" value="Response_reg"/>
    <property type="match status" value="1"/>
</dbReference>
<keyword evidence="5" id="KW-0418">Kinase</keyword>
<comment type="caution">
    <text evidence="11">The sequence shown here is derived from an EMBL/GenBank/DDBJ whole genome shotgun (WGS) entry which is preliminary data.</text>
</comment>
<feature type="compositionally biased region" description="Low complexity" evidence="7">
    <location>
        <begin position="827"/>
        <end position="842"/>
    </location>
</feature>
<feature type="region of interest" description="Disordered" evidence="7">
    <location>
        <begin position="886"/>
        <end position="909"/>
    </location>
</feature>
<keyword evidence="8" id="KW-0472">Membrane</keyword>
<evidence type="ECO:0000259" key="10">
    <source>
        <dbReference type="PROSITE" id="PS50110"/>
    </source>
</evidence>
<dbReference type="InterPro" id="IPR005467">
    <property type="entry name" value="His_kinase_dom"/>
</dbReference>
<dbReference type="PROSITE" id="PS50109">
    <property type="entry name" value="HIS_KIN"/>
    <property type="match status" value="1"/>
</dbReference>
<dbReference type="SMART" id="SM00388">
    <property type="entry name" value="HisKA"/>
    <property type="match status" value="1"/>
</dbReference>
<dbReference type="CDD" id="cd17546">
    <property type="entry name" value="REC_hyHK_CKI1_RcsC-like"/>
    <property type="match status" value="1"/>
</dbReference>
<gene>
    <name evidence="11" type="primary">g6352</name>
    <name evidence="11" type="ORF">VP750_LOCUS5443</name>
</gene>
<evidence type="ECO:0000256" key="8">
    <source>
        <dbReference type="SAM" id="Phobius"/>
    </source>
</evidence>
<dbReference type="SUPFAM" id="SSF52172">
    <property type="entry name" value="CheY-like"/>
    <property type="match status" value="1"/>
</dbReference>
<evidence type="ECO:0000256" key="1">
    <source>
        <dbReference type="ARBA" id="ARBA00000085"/>
    </source>
</evidence>
<keyword evidence="8" id="KW-0812">Transmembrane</keyword>
<sequence>MEEKAPEEHTVVREMLSSDSAARLSNEAKASLQKEQRGLTMNRLTLNFQSRGVEGEFMQQAARERWPVLMAVFCFDLASYSLRVAAKGVAGGLAAVPDTLLALHPQLLNMAVLYVVIHFINRRSRRATGLMWAAVQEEVLLSLTIAMAISWLLYSLRPSSANDYAFACFFLICTTSLLKIRWLTGTVALLPPLILVYGAPVWAQHLHRVLPADADVHITIAWATGALMSYVADSYRRQMFANAQLARMAAEKELEEAKGRTTAQHALANARAQAAQRALVVAKEKASNEAKSEFMSLMCHEVRTPLNGCLASAEMLLETSLGAEQRELARTIRVSGSILLSTVSNFLDFFKLEAGKPLDVVRREINVQELLNDVHCIIEAMIGRGADVALRKPEMQDIPQVLLGDPDRVRGILLNLSTNAAKFTKKGHITMRAYIAGQEYKGPQQSATAAVYRAACQASHAASPAKQPLETPFGREAHIGFSCMNGVKDASEAVEQASSAVSRSGHSGGLADVLKSSLYAASGAAFETGKPPAGGTLRVPNGALPTVKEDVTPANSVPQSEGTLREHSSCNGGTDTGTLTSRATSCSTLSGDPKASNASLSSLMQSPSAHMSSEPSPFPAENGHPKQESLEGSASALQERPGPGKQALLQEHENTSSLDGWNSVVSTRQDVQANVSQDSSTSAPDGWLVFEVTDTGCGIAKEGLHALFNDYVQGTEDDMKRPRRAGGTGLGLSICSKQVAVLGGQIGAVSKPAVGSTFWFTIPVITPDPDCSPRLDVRRTASWSTSDAFTDGHIVEGSEMMMPGLRTKAATSRAHGFRRYHQGTMGRSSSDAQSRSFDSAASETFGPNSRAAAEELLAAVEESNRRKSASDGPPLMAADVQALVRDSRRQSLRMPTTSPNVPERRPSIGSPAANVAEAKALLRFTSLHGQAETDVRAFSADVRAAVRDSMESLRSTALSNPSTRAPSLEDTRTLGQVEAIMEQSRQEAGQRAMDSLQGLAVGPPTSERPPMAHSSASNNMAQRGNLAELPEVWRSPSNSLPSQAVMDHSHAMNGHAFGASREEYSRSPGGLSYNFGGSKPRKKGPMRPSMELRHRQLDLSLLQGRRALLAEDNLINQRVAQKMLTNLGLVCEVACNGQEAVELAEKGATDGKPFDVVLMDMAMPVMGGVEASRTIRRQKNSVPIIAMTANASDRDRDECLSAGMDGFLSKPVLKSRLAEAIVQVISGRGRYQDKIVPLNNL</sequence>
<organism evidence="11 12">
    <name type="scientific">Coccomyxa viridis</name>
    <dbReference type="NCBI Taxonomy" id="1274662"/>
    <lineage>
        <taxon>Eukaryota</taxon>
        <taxon>Viridiplantae</taxon>
        <taxon>Chlorophyta</taxon>
        <taxon>core chlorophytes</taxon>
        <taxon>Trebouxiophyceae</taxon>
        <taxon>Trebouxiophyceae incertae sedis</taxon>
        <taxon>Coccomyxaceae</taxon>
        <taxon>Coccomyxa</taxon>
    </lineage>
</organism>
<evidence type="ECO:0000256" key="4">
    <source>
        <dbReference type="ARBA" id="ARBA00022679"/>
    </source>
</evidence>
<dbReference type="InterPro" id="IPR036890">
    <property type="entry name" value="HATPase_C_sf"/>
</dbReference>
<feature type="transmembrane region" description="Helical" evidence="8">
    <location>
        <begin position="66"/>
        <end position="82"/>
    </location>
</feature>
<name>A0ABP1FXH9_9CHLO</name>
<feature type="domain" description="Response regulatory" evidence="10">
    <location>
        <begin position="1106"/>
        <end position="1225"/>
    </location>
</feature>
<evidence type="ECO:0000313" key="11">
    <source>
        <dbReference type="EMBL" id="CAL5223784.1"/>
    </source>
</evidence>
<dbReference type="Gene3D" id="1.10.287.130">
    <property type="match status" value="1"/>
</dbReference>
<feature type="transmembrane region" description="Helical" evidence="8">
    <location>
        <begin position="132"/>
        <end position="152"/>
    </location>
</feature>
<comment type="catalytic activity">
    <reaction evidence="1">
        <text>ATP + protein L-histidine = ADP + protein N-phospho-L-histidine.</text>
        <dbReference type="EC" id="2.7.13.3"/>
    </reaction>
</comment>
<keyword evidence="12" id="KW-1185">Reference proteome</keyword>
<dbReference type="CDD" id="cd00082">
    <property type="entry name" value="HisKA"/>
    <property type="match status" value="1"/>
</dbReference>
<dbReference type="EMBL" id="CAXHTA020000009">
    <property type="protein sequence ID" value="CAL5223784.1"/>
    <property type="molecule type" value="Genomic_DNA"/>
</dbReference>
<dbReference type="InterPro" id="IPR004358">
    <property type="entry name" value="Sig_transdc_His_kin-like_C"/>
</dbReference>
<dbReference type="PRINTS" id="PR00344">
    <property type="entry name" value="BCTRLSENSOR"/>
</dbReference>
<accession>A0ABP1FXH9</accession>
<feature type="region of interest" description="Disordered" evidence="7">
    <location>
        <begin position="527"/>
        <end position="643"/>
    </location>
</feature>
<dbReference type="Proteomes" id="UP001497392">
    <property type="component" value="Unassembled WGS sequence"/>
</dbReference>
<dbReference type="PANTHER" id="PTHR43047:SF71">
    <property type="entry name" value="HISTIDINE KINASE CONTAINING CHEY-HOMOLOGOUS RECEIVER DOMAIN-RELATED"/>
    <property type="match status" value="1"/>
</dbReference>
<dbReference type="SUPFAM" id="SSF47384">
    <property type="entry name" value="Homodimeric domain of signal transducing histidine kinase"/>
    <property type="match status" value="1"/>
</dbReference>
<feature type="modified residue" description="4-aspartylphosphate" evidence="6">
    <location>
        <position position="1160"/>
    </location>
</feature>
<dbReference type="PROSITE" id="PS50110">
    <property type="entry name" value="RESPONSE_REGULATORY"/>
    <property type="match status" value="1"/>
</dbReference>
<dbReference type="InterPro" id="IPR001789">
    <property type="entry name" value="Sig_transdc_resp-reg_receiver"/>
</dbReference>
<evidence type="ECO:0000256" key="3">
    <source>
        <dbReference type="ARBA" id="ARBA00022553"/>
    </source>
</evidence>
<evidence type="ECO:0000256" key="6">
    <source>
        <dbReference type="PROSITE-ProRule" id="PRU00169"/>
    </source>
</evidence>
<feature type="region of interest" description="Disordered" evidence="7">
    <location>
        <begin position="820"/>
        <end position="846"/>
    </location>
</feature>
<evidence type="ECO:0000256" key="7">
    <source>
        <dbReference type="SAM" id="MobiDB-lite"/>
    </source>
</evidence>
<feature type="compositionally biased region" description="Polar residues" evidence="7">
    <location>
        <begin position="553"/>
        <end position="562"/>
    </location>
</feature>
<feature type="transmembrane region" description="Helical" evidence="8">
    <location>
        <begin position="102"/>
        <end position="120"/>
    </location>
</feature>
<reference evidence="11 12" key="1">
    <citation type="submission" date="2024-06" db="EMBL/GenBank/DDBJ databases">
        <authorList>
            <person name="Kraege A."/>
            <person name="Thomma B."/>
        </authorList>
    </citation>
    <scope>NUCLEOTIDE SEQUENCE [LARGE SCALE GENOMIC DNA]</scope>
</reference>
<feature type="domain" description="Histidine kinase" evidence="9">
    <location>
        <begin position="297"/>
        <end position="766"/>
    </location>
</feature>